<dbReference type="PANTHER" id="PTHR35043">
    <property type="entry name" value="TRANSCRIPTION FACTOR DOMAIN-CONTAINING PROTEIN"/>
    <property type="match status" value="1"/>
</dbReference>
<evidence type="ECO:0000313" key="2">
    <source>
        <dbReference type="EMBL" id="RPB07509.1"/>
    </source>
</evidence>
<proteinExistence type="predicted"/>
<feature type="transmembrane region" description="Helical" evidence="1">
    <location>
        <begin position="43"/>
        <end position="66"/>
    </location>
</feature>
<dbReference type="Proteomes" id="UP000277580">
    <property type="component" value="Unassembled WGS sequence"/>
</dbReference>
<gene>
    <name evidence="2" type="ORF">P167DRAFT_464562</name>
</gene>
<organism evidence="2 3">
    <name type="scientific">Morchella conica CCBAS932</name>
    <dbReference type="NCBI Taxonomy" id="1392247"/>
    <lineage>
        <taxon>Eukaryota</taxon>
        <taxon>Fungi</taxon>
        <taxon>Dikarya</taxon>
        <taxon>Ascomycota</taxon>
        <taxon>Pezizomycotina</taxon>
        <taxon>Pezizomycetes</taxon>
        <taxon>Pezizales</taxon>
        <taxon>Morchellaceae</taxon>
        <taxon>Morchella</taxon>
    </lineage>
</organism>
<dbReference type="OrthoDB" id="3061561at2759"/>
<feature type="non-terminal residue" evidence="2">
    <location>
        <position position="1"/>
    </location>
</feature>
<protein>
    <submittedName>
        <fullName evidence="2">Uncharacterized protein</fullName>
    </submittedName>
</protein>
<keyword evidence="1" id="KW-0472">Membrane</keyword>
<feature type="transmembrane region" description="Helical" evidence="1">
    <location>
        <begin position="164"/>
        <end position="184"/>
    </location>
</feature>
<accession>A0A3N4KDT6</accession>
<dbReference type="InParanoid" id="A0A3N4KDT6"/>
<dbReference type="AlphaFoldDB" id="A0A3N4KDT6"/>
<dbReference type="EMBL" id="ML119181">
    <property type="protein sequence ID" value="RPB07509.1"/>
    <property type="molecule type" value="Genomic_DNA"/>
</dbReference>
<dbReference type="STRING" id="1392247.A0A3N4KDT6"/>
<evidence type="ECO:0000256" key="1">
    <source>
        <dbReference type="SAM" id="Phobius"/>
    </source>
</evidence>
<keyword evidence="1" id="KW-0812">Transmembrane</keyword>
<evidence type="ECO:0000313" key="3">
    <source>
        <dbReference type="Proteomes" id="UP000277580"/>
    </source>
</evidence>
<keyword evidence="3" id="KW-1185">Reference proteome</keyword>
<keyword evidence="1" id="KW-1133">Transmembrane helix</keyword>
<name>A0A3N4KDT6_9PEZI</name>
<reference evidence="2 3" key="1">
    <citation type="journal article" date="2018" name="Nat. Ecol. Evol.">
        <title>Pezizomycetes genomes reveal the molecular basis of ectomycorrhizal truffle lifestyle.</title>
        <authorList>
            <person name="Murat C."/>
            <person name="Payen T."/>
            <person name="Noel B."/>
            <person name="Kuo A."/>
            <person name="Morin E."/>
            <person name="Chen J."/>
            <person name="Kohler A."/>
            <person name="Krizsan K."/>
            <person name="Balestrini R."/>
            <person name="Da Silva C."/>
            <person name="Montanini B."/>
            <person name="Hainaut M."/>
            <person name="Levati E."/>
            <person name="Barry K.W."/>
            <person name="Belfiori B."/>
            <person name="Cichocki N."/>
            <person name="Clum A."/>
            <person name="Dockter R.B."/>
            <person name="Fauchery L."/>
            <person name="Guy J."/>
            <person name="Iotti M."/>
            <person name="Le Tacon F."/>
            <person name="Lindquist E.A."/>
            <person name="Lipzen A."/>
            <person name="Malagnac F."/>
            <person name="Mello A."/>
            <person name="Molinier V."/>
            <person name="Miyauchi S."/>
            <person name="Poulain J."/>
            <person name="Riccioni C."/>
            <person name="Rubini A."/>
            <person name="Sitrit Y."/>
            <person name="Splivallo R."/>
            <person name="Traeger S."/>
            <person name="Wang M."/>
            <person name="Zifcakova L."/>
            <person name="Wipf D."/>
            <person name="Zambonelli A."/>
            <person name="Paolocci F."/>
            <person name="Nowrousian M."/>
            <person name="Ottonello S."/>
            <person name="Baldrian P."/>
            <person name="Spatafora J.W."/>
            <person name="Henrissat B."/>
            <person name="Nagy L.G."/>
            <person name="Aury J.M."/>
            <person name="Wincker P."/>
            <person name="Grigoriev I.V."/>
            <person name="Bonfante P."/>
            <person name="Martin F.M."/>
        </authorList>
    </citation>
    <scope>NUCLEOTIDE SEQUENCE [LARGE SCALE GENOMIC DNA]</scope>
    <source>
        <strain evidence="2 3">CCBAS932</strain>
    </source>
</reference>
<sequence length="196" mass="22223">FRSEPRGRGTTGIILSCVATFLFCIWGTVHPNIIVGAKSYYRLFYKAVLMLVAIVVPEDLILSAFAQYRQAKDLHNLWLKQRAFFVVMGGFVVKRPSTGTVRIQGQGFKHYIDLIDKDDMGRHRQAILDKGKASNMAKCLAGLQALWLIVQCFARWQAGLPVTLLEVHVAIQVVCTMIIFFCWWGKPLDVNQHIEI</sequence>
<feature type="non-terminal residue" evidence="2">
    <location>
        <position position="196"/>
    </location>
</feature>
<feature type="transmembrane region" description="Helical" evidence="1">
    <location>
        <begin position="12"/>
        <end position="31"/>
    </location>
</feature>
<dbReference type="PANTHER" id="PTHR35043:SF7">
    <property type="entry name" value="TRANSCRIPTION FACTOR DOMAIN-CONTAINING PROTEIN"/>
    <property type="match status" value="1"/>
</dbReference>